<dbReference type="InterPro" id="IPR024791">
    <property type="entry name" value="Cyt_c/ubiquinol_Oxase_su3"/>
</dbReference>
<comment type="subcellular location">
    <subcellularLocation>
        <location evidence="1 17">Cell membrane</location>
        <topology evidence="1 17">Multi-pass membrane protein</topology>
    </subcellularLocation>
</comment>
<dbReference type="EMBL" id="CP097762">
    <property type="protein sequence ID" value="URJ25310.1"/>
    <property type="molecule type" value="Genomic_DNA"/>
</dbReference>
<dbReference type="InterPro" id="IPR014206">
    <property type="entry name" value="Cyt_c_ubiqinol_oxidase_su3"/>
</dbReference>
<dbReference type="PANTHER" id="PTHR11403:SF2">
    <property type="entry name" value="CYTOCHROME BO(3) UBIQUINOL OXIDASE SUBUNIT 3"/>
    <property type="match status" value="1"/>
</dbReference>
<comment type="subunit">
    <text evidence="3">Heterooctamer of two A chains, two B chains, two C chains and two D chains.</text>
</comment>
<evidence type="ECO:0000256" key="16">
    <source>
        <dbReference type="ARBA" id="ARBA00032717"/>
    </source>
</evidence>
<keyword evidence="21" id="KW-1185">Reference proteome</keyword>
<dbReference type="InterPro" id="IPR000298">
    <property type="entry name" value="Cyt_c_oxidase-like_su3"/>
</dbReference>
<feature type="transmembrane region" description="Helical" evidence="18">
    <location>
        <begin position="36"/>
        <end position="56"/>
    </location>
</feature>
<evidence type="ECO:0000313" key="21">
    <source>
        <dbReference type="Proteomes" id="UP001056834"/>
    </source>
</evidence>
<keyword evidence="11 18" id="KW-0472">Membrane</keyword>
<comment type="function">
    <text evidence="12">Cytochrome bo(3) ubiquinol terminal oxidase is the component of the aerobic respiratory chain of E.coli that predominates when cells are grown at high aeration. Has proton pump activity across the membrane in addition to electron transfer, pumping 2 protons/electron.</text>
</comment>
<feature type="transmembrane region" description="Helical" evidence="18">
    <location>
        <begin position="105"/>
        <end position="132"/>
    </location>
</feature>
<evidence type="ECO:0000256" key="13">
    <source>
        <dbReference type="ARBA" id="ARBA00030072"/>
    </source>
</evidence>
<evidence type="ECO:0000256" key="6">
    <source>
        <dbReference type="ARBA" id="ARBA00022475"/>
    </source>
</evidence>
<comment type="similarity">
    <text evidence="2 17">Belongs to the cytochrome c oxidase subunit 3 family.</text>
</comment>
<evidence type="ECO:0000256" key="10">
    <source>
        <dbReference type="ARBA" id="ARBA00023002"/>
    </source>
</evidence>
<reference evidence="20" key="1">
    <citation type="submission" date="2022-05" db="EMBL/GenBank/DDBJ databases">
        <title>Impact of host demography and evolutionary history on endosymbiont molecular evolution: a test in carpenter ants (Genus Camponotus) and their Blochmannia endosymbionts.</title>
        <authorList>
            <person name="Manthey J.D."/>
            <person name="Giron J.C."/>
            <person name="Hruska J.P."/>
        </authorList>
    </citation>
    <scope>NUCLEOTIDE SEQUENCE</scope>
    <source>
        <strain evidence="20">C-006</strain>
    </source>
</reference>
<evidence type="ECO:0000256" key="17">
    <source>
        <dbReference type="RuleBase" id="RU003376"/>
    </source>
</evidence>
<evidence type="ECO:0000313" key="20">
    <source>
        <dbReference type="EMBL" id="URJ25310.1"/>
    </source>
</evidence>
<evidence type="ECO:0000256" key="2">
    <source>
        <dbReference type="ARBA" id="ARBA00010581"/>
    </source>
</evidence>
<evidence type="ECO:0000256" key="11">
    <source>
        <dbReference type="ARBA" id="ARBA00023136"/>
    </source>
</evidence>
<evidence type="ECO:0000256" key="7">
    <source>
        <dbReference type="ARBA" id="ARBA00022692"/>
    </source>
</evidence>
<dbReference type="PANTHER" id="PTHR11403">
    <property type="entry name" value="CYTOCHROME C OXIDASE SUBUNIT III"/>
    <property type="match status" value="1"/>
</dbReference>
<keyword evidence="10" id="KW-0560">Oxidoreductase</keyword>
<evidence type="ECO:0000256" key="8">
    <source>
        <dbReference type="ARBA" id="ARBA00022982"/>
    </source>
</evidence>
<keyword evidence="9 18" id="KW-1133">Transmembrane helix</keyword>
<dbReference type="PROSITE" id="PS50253">
    <property type="entry name" value="COX3"/>
    <property type="match status" value="1"/>
</dbReference>
<gene>
    <name evidence="20" type="primary">cyoC</name>
    <name evidence="20" type="ORF">M9405_01120</name>
</gene>
<feature type="domain" description="Heme-copper oxidase subunit III family profile" evidence="19">
    <location>
        <begin position="1"/>
        <end position="173"/>
    </location>
</feature>
<evidence type="ECO:0000256" key="5">
    <source>
        <dbReference type="ARBA" id="ARBA00022448"/>
    </source>
</evidence>
<dbReference type="Pfam" id="PF00510">
    <property type="entry name" value="COX3"/>
    <property type="match status" value="1"/>
</dbReference>
<evidence type="ECO:0000256" key="4">
    <source>
        <dbReference type="ARBA" id="ARBA00014687"/>
    </source>
</evidence>
<proteinExistence type="inferred from homology"/>
<dbReference type="InterPro" id="IPR013833">
    <property type="entry name" value="Cyt_c_oxidase_su3_a-hlx"/>
</dbReference>
<evidence type="ECO:0000256" key="1">
    <source>
        <dbReference type="ARBA" id="ARBA00004651"/>
    </source>
</evidence>
<keyword evidence="6" id="KW-1003">Cell membrane</keyword>
<organism evidence="20 21">
    <name type="scientific">Candidatus Blochmannia ocreatus</name>
    <name type="common">nom. nud.</name>
    <dbReference type="NCBI Taxonomy" id="251538"/>
    <lineage>
        <taxon>Bacteria</taxon>
        <taxon>Pseudomonadati</taxon>
        <taxon>Pseudomonadota</taxon>
        <taxon>Gammaproteobacteria</taxon>
        <taxon>Enterobacterales</taxon>
        <taxon>Enterobacteriaceae</taxon>
        <taxon>ant endosymbionts</taxon>
        <taxon>Candidatus Blochmanniella</taxon>
    </lineage>
</organism>
<keyword evidence="7 17" id="KW-0812">Transmembrane</keyword>
<accession>A0ABY4STK4</accession>
<evidence type="ECO:0000256" key="12">
    <source>
        <dbReference type="ARBA" id="ARBA00025694"/>
    </source>
</evidence>
<evidence type="ECO:0000256" key="18">
    <source>
        <dbReference type="SAM" id="Phobius"/>
    </source>
</evidence>
<dbReference type="NCBIfam" id="TIGR02842">
    <property type="entry name" value="CyoC"/>
    <property type="match status" value="1"/>
</dbReference>
<evidence type="ECO:0000256" key="15">
    <source>
        <dbReference type="ARBA" id="ARBA00032189"/>
    </source>
</evidence>
<evidence type="ECO:0000256" key="3">
    <source>
        <dbReference type="ARBA" id="ARBA00011700"/>
    </source>
</evidence>
<protein>
    <recommendedName>
        <fullName evidence="4">Cytochrome bo(3) ubiquinol oxidase subunit 3</fullName>
    </recommendedName>
    <alternativeName>
        <fullName evidence="15">Cytochrome o ubiquinol oxidase subunit 3</fullName>
    </alternativeName>
    <alternativeName>
        <fullName evidence="13">Oxidase bo(3) subunit 3</fullName>
    </alternativeName>
    <alternativeName>
        <fullName evidence="16">Ubiquinol oxidase polypeptide III</fullName>
    </alternativeName>
    <alternativeName>
        <fullName evidence="14">Ubiquinol oxidase subunit 3</fullName>
    </alternativeName>
</protein>
<keyword evidence="5" id="KW-0813">Transport</keyword>
<dbReference type="Proteomes" id="UP001056834">
    <property type="component" value="Chromosome"/>
</dbReference>
<dbReference type="InterPro" id="IPR035973">
    <property type="entry name" value="Cyt_c_oxidase_su3-like_sf"/>
</dbReference>
<sequence length="174" mass="20249">MSDCILFASLFTIYAVLSHGMMDCLVMHNKEEIFSIPFVFIETCCLLFSSISYGQVMIYVKKVNIKQINVWMLITFILGLFFISMECYEFYHLIKAGNTPSSNAFFSAFFVLVGTHGIHVVIGMIWIVLMVIHIMYKGLTYINRIRLQCLSLFWHFLDIIWICVFTEVYLLGVF</sequence>
<evidence type="ECO:0000256" key="14">
    <source>
        <dbReference type="ARBA" id="ARBA00031884"/>
    </source>
</evidence>
<keyword evidence="8" id="KW-0249">Electron transport</keyword>
<name>A0ABY4STK4_9ENTR</name>
<dbReference type="Gene3D" id="1.20.120.80">
    <property type="entry name" value="Cytochrome c oxidase, subunit III, four-helix bundle"/>
    <property type="match status" value="1"/>
</dbReference>
<feature type="transmembrane region" description="Helical" evidence="18">
    <location>
        <begin position="68"/>
        <end position="85"/>
    </location>
</feature>
<evidence type="ECO:0000259" key="19">
    <source>
        <dbReference type="PROSITE" id="PS50253"/>
    </source>
</evidence>
<feature type="transmembrane region" description="Helical" evidence="18">
    <location>
        <begin position="152"/>
        <end position="172"/>
    </location>
</feature>
<evidence type="ECO:0000256" key="9">
    <source>
        <dbReference type="ARBA" id="ARBA00022989"/>
    </source>
</evidence>
<dbReference type="SUPFAM" id="SSF81452">
    <property type="entry name" value="Cytochrome c oxidase subunit III-like"/>
    <property type="match status" value="1"/>
</dbReference>